<comment type="caution">
    <text evidence="3">The sequence shown here is derived from an EMBL/GenBank/DDBJ whole genome shotgun (WGS) entry which is preliminary data.</text>
</comment>
<sequence>MGLIMRKRPDTESRMNVKRTATVLLFLLVGTSHAFAQAERLSDAQIAGVVFVANQGEIAAGESALRSTRSRSVQAFASRIVAEHGQVNQEIVALTQRLAASLQRSTTSDALTQESNDDLVRLNAVDARGFDAAYLDREVDSLGRLVNATDAFIRTTTSADLKMLLVRARPSFIFHLDQARRLKYAIGSPEIGR</sequence>
<organism evidence="3 4">
    <name type="scientific">Caballeronia telluris</name>
    <dbReference type="NCBI Taxonomy" id="326475"/>
    <lineage>
        <taxon>Bacteria</taxon>
        <taxon>Pseudomonadati</taxon>
        <taxon>Pseudomonadota</taxon>
        <taxon>Betaproteobacteria</taxon>
        <taxon>Burkholderiales</taxon>
        <taxon>Burkholderiaceae</taxon>
        <taxon>Caballeronia</taxon>
    </lineage>
</organism>
<dbReference type="EMBL" id="FCNZ02000034">
    <property type="protein sequence ID" value="SAL77392.1"/>
    <property type="molecule type" value="Genomic_DNA"/>
</dbReference>
<dbReference type="Pfam" id="PF13628">
    <property type="entry name" value="DUF4142"/>
    <property type="match status" value="1"/>
</dbReference>
<dbReference type="Proteomes" id="UP000054717">
    <property type="component" value="Unassembled WGS sequence"/>
</dbReference>
<proteinExistence type="predicted"/>
<evidence type="ECO:0000313" key="4">
    <source>
        <dbReference type="Proteomes" id="UP000054717"/>
    </source>
</evidence>
<dbReference type="STRING" id="326475.AWB66_05616"/>
<feature type="chain" id="PRO_5011111107" description="DUF4142 domain-containing protein" evidence="1">
    <location>
        <begin position="37"/>
        <end position="193"/>
    </location>
</feature>
<evidence type="ECO:0000256" key="1">
    <source>
        <dbReference type="SAM" id="SignalP"/>
    </source>
</evidence>
<protein>
    <recommendedName>
        <fullName evidence="2">DUF4142 domain-containing protein</fullName>
    </recommendedName>
</protein>
<gene>
    <name evidence="3" type="ORF">AWB66_05616</name>
</gene>
<dbReference type="PANTHER" id="PTHR38593:SF1">
    <property type="entry name" value="BLR2558 PROTEIN"/>
    <property type="match status" value="1"/>
</dbReference>
<name>A0A158K8E7_9BURK</name>
<keyword evidence="1" id="KW-0732">Signal</keyword>
<feature type="domain" description="DUF4142" evidence="2">
    <location>
        <begin position="42"/>
        <end position="182"/>
    </location>
</feature>
<dbReference type="AlphaFoldDB" id="A0A158K8E7"/>
<evidence type="ECO:0000313" key="3">
    <source>
        <dbReference type="EMBL" id="SAL77392.1"/>
    </source>
</evidence>
<keyword evidence="4" id="KW-1185">Reference proteome</keyword>
<feature type="signal peptide" evidence="1">
    <location>
        <begin position="1"/>
        <end position="36"/>
    </location>
</feature>
<dbReference type="PANTHER" id="PTHR38593">
    <property type="entry name" value="BLR2558 PROTEIN"/>
    <property type="match status" value="1"/>
</dbReference>
<reference evidence="3" key="1">
    <citation type="submission" date="2016-01" db="EMBL/GenBank/DDBJ databases">
        <authorList>
            <person name="Peeters Charlotte."/>
        </authorList>
    </citation>
    <scope>NUCLEOTIDE SEQUENCE</scope>
    <source>
        <strain evidence="3">LMG 22936</strain>
    </source>
</reference>
<evidence type="ECO:0000259" key="2">
    <source>
        <dbReference type="Pfam" id="PF13628"/>
    </source>
</evidence>
<accession>A0A158K8E7</accession>
<dbReference type="InterPro" id="IPR025419">
    <property type="entry name" value="DUF4142"/>
</dbReference>